<comment type="caution">
    <text evidence="1">The sequence shown here is derived from an EMBL/GenBank/DDBJ whole genome shotgun (WGS) entry which is preliminary data.</text>
</comment>
<protein>
    <submittedName>
        <fullName evidence="1">Uncharacterized protein</fullName>
    </submittedName>
</protein>
<reference evidence="1" key="1">
    <citation type="submission" date="2017-04" db="EMBL/GenBank/DDBJ databases">
        <title>Unveiling RNA virosphere associated with marine microorganisms.</title>
        <authorList>
            <person name="Urayama S."/>
            <person name="Takaki Y."/>
            <person name="Nishi S."/>
            <person name="Yoshida Y."/>
            <person name="Deguchi S."/>
            <person name="Takai K."/>
            <person name="Nunoura T."/>
        </authorList>
    </citation>
    <scope>NUCLEOTIDE SEQUENCE</scope>
</reference>
<dbReference type="EMBL" id="BDQA01000556">
    <property type="protein sequence ID" value="GBH22033.1"/>
    <property type="molecule type" value="Genomic_RNA"/>
</dbReference>
<sequence>MDGTGHHPKTVLNVSTIGRGSIQSCCPNIVANNIEVATLRRTTPAERVELPLITGNVAPDLAFNGSGNGKGRELELSELLRFLAHFDEDSKELHCTEWEVTPLMSSSKERYLCRR</sequence>
<name>A0A2V0R9Q0_9ZZZZ</name>
<dbReference type="AlphaFoldDB" id="A0A2V0R9Q0"/>
<accession>A0A2V0R9Q0</accession>
<organism evidence="1">
    <name type="scientific">viral metagenome</name>
    <dbReference type="NCBI Taxonomy" id="1070528"/>
    <lineage>
        <taxon>unclassified sequences</taxon>
        <taxon>metagenomes</taxon>
        <taxon>organismal metagenomes</taxon>
    </lineage>
</organism>
<evidence type="ECO:0000313" key="1">
    <source>
        <dbReference type="EMBL" id="GBH22033.1"/>
    </source>
</evidence>
<proteinExistence type="predicted"/>